<evidence type="ECO:0000256" key="6">
    <source>
        <dbReference type="ARBA" id="ARBA00039017"/>
    </source>
</evidence>
<evidence type="ECO:0000256" key="2">
    <source>
        <dbReference type="ARBA" id="ARBA00022642"/>
    </source>
</evidence>
<evidence type="ECO:0000313" key="9">
    <source>
        <dbReference type="EMBL" id="CZS95315.1"/>
    </source>
</evidence>
<evidence type="ECO:0000313" key="10">
    <source>
        <dbReference type="Proteomes" id="UP000178129"/>
    </source>
</evidence>
<dbReference type="PANTHER" id="PTHR11080:SF2">
    <property type="entry name" value="LD05707P"/>
    <property type="match status" value="1"/>
</dbReference>
<comment type="pathway">
    <text evidence="5">Cofactor biosynthesis; nicotinate biosynthesis; nicotinate from nicotinamide: step 1/1.</text>
</comment>
<dbReference type="Gene3D" id="3.40.50.850">
    <property type="entry name" value="Isochorismatase-like"/>
    <property type="match status" value="1"/>
</dbReference>
<dbReference type="STRING" id="914237.A0A1E1KB79"/>
<evidence type="ECO:0000259" key="8">
    <source>
        <dbReference type="Pfam" id="PF00857"/>
    </source>
</evidence>
<reference evidence="10" key="1">
    <citation type="submission" date="2016-03" db="EMBL/GenBank/DDBJ databases">
        <authorList>
            <person name="Ploux O."/>
        </authorList>
    </citation>
    <scope>NUCLEOTIDE SEQUENCE [LARGE SCALE GENOMIC DNA]</scope>
    <source>
        <strain evidence="10">UK7</strain>
    </source>
</reference>
<dbReference type="CDD" id="cd01011">
    <property type="entry name" value="nicotinamidase"/>
    <property type="match status" value="1"/>
</dbReference>
<dbReference type="GO" id="GO:0046872">
    <property type="term" value="F:metal ion binding"/>
    <property type="evidence" value="ECO:0007669"/>
    <property type="project" value="UniProtKB-KW"/>
</dbReference>
<dbReference type="Proteomes" id="UP000178129">
    <property type="component" value="Unassembled WGS sequence"/>
</dbReference>
<dbReference type="Pfam" id="PF00857">
    <property type="entry name" value="Isochorismatase"/>
    <property type="match status" value="1"/>
</dbReference>
<dbReference type="FunCoup" id="A0A1E1KB79">
    <property type="interactions" value="429"/>
</dbReference>
<dbReference type="GO" id="GO:0019363">
    <property type="term" value="P:pyridine nucleotide biosynthetic process"/>
    <property type="evidence" value="ECO:0007669"/>
    <property type="project" value="UniProtKB-KW"/>
</dbReference>
<keyword evidence="2" id="KW-0662">Pyridine nucleotide biosynthesis</keyword>
<keyword evidence="4" id="KW-0378">Hydrolase</keyword>
<accession>A0A1E1KB79</accession>
<dbReference type="EC" id="3.5.1.19" evidence="6"/>
<dbReference type="InterPro" id="IPR000868">
    <property type="entry name" value="Isochorismatase-like_dom"/>
</dbReference>
<proteinExistence type="inferred from homology"/>
<organism evidence="9 10">
    <name type="scientific">Rhynchosporium graminicola</name>
    <dbReference type="NCBI Taxonomy" id="2792576"/>
    <lineage>
        <taxon>Eukaryota</taxon>
        <taxon>Fungi</taxon>
        <taxon>Dikarya</taxon>
        <taxon>Ascomycota</taxon>
        <taxon>Pezizomycotina</taxon>
        <taxon>Leotiomycetes</taxon>
        <taxon>Helotiales</taxon>
        <taxon>Ploettnerulaceae</taxon>
        <taxon>Rhynchosporium</taxon>
    </lineage>
</organism>
<evidence type="ECO:0000256" key="4">
    <source>
        <dbReference type="ARBA" id="ARBA00022801"/>
    </source>
</evidence>
<dbReference type="GO" id="GO:0008936">
    <property type="term" value="F:nicotinamidase activity"/>
    <property type="evidence" value="ECO:0007669"/>
    <property type="project" value="UniProtKB-EC"/>
</dbReference>
<keyword evidence="3" id="KW-0479">Metal-binding</keyword>
<dbReference type="SUPFAM" id="SSF52499">
    <property type="entry name" value="Isochorismatase-like hydrolases"/>
    <property type="match status" value="1"/>
</dbReference>
<dbReference type="AlphaFoldDB" id="A0A1E1KB79"/>
<protein>
    <recommendedName>
        <fullName evidence="6">nicotinamidase</fullName>
        <ecNumber evidence="6">3.5.1.19</ecNumber>
    </recommendedName>
    <alternativeName>
        <fullName evidence="7">Nicotinamide deamidase</fullName>
    </alternativeName>
</protein>
<keyword evidence="10" id="KW-1185">Reference proteome</keyword>
<dbReference type="InterPro" id="IPR052347">
    <property type="entry name" value="Isochorismatase_Nicotinamidase"/>
</dbReference>
<dbReference type="EMBL" id="FJUW01000010">
    <property type="protein sequence ID" value="CZS95315.1"/>
    <property type="molecule type" value="Genomic_DNA"/>
</dbReference>
<evidence type="ECO:0000256" key="5">
    <source>
        <dbReference type="ARBA" id="ARBA00037900"/>
    </source>
</evidence>
<evidence type="ECO:0000256" key="1">
    <source>
        <dbReference type="ARBA" id="ARBA00006336"/>
    </source>
</evidence>
<dbReference type="InParanoid" id="A0A1E1KB79"/>
<comment type="caution">
    <text evidence="9">The sequence shown here is derived from an EMBL/GenBank/DDBJ whole genome shotgun (WGS) entry which is preliminary data.</text>
</comment>
<evidence type="ECO:0000256" key="3">
    <source>
        <dbReference type="ARBA" id="ARBA00022723"/>
    </source>
</evidence>
<name>A0A1E1KB79_9HELO</name>
<dbReference type="InterPro" id="IPR036380">
    <property type="entry name" value="Isochorismatase-like_sf"/>
</dbReference>
<sequence>MTTDFKPALIIVDVQEDFCPPNGSLAVSNGRSIIPTINRLLSLPFVLKIATQDWHPVDHISFASNHDSKKPYVDTTTITNRSNLAESCTIRLWPDHCIQDTPGAELLPELDVGSVDHVVKKGTMREVEMYSGFCDPFGGCGSGLVERLREGGVTDVFVVGLAFDYCVKATALDAAKGGFKTVVVREGTKAVDPEAWGKVVDELRELQVEVVGVDGEELGRVKELKVSSTD</sequence>
<feature type="domain" description="Isochorismatase-like" evidence="8">
    <location>
        <begin position="8"/>
        <end position="211"/>
    </location>
</feature>
<comment type="similarity">
    <text evidence="1">Belongs to the isochorismatase family.</text>
</comment>
<evidence type="ECO:0000256" key="7">
    <source>
        <dbReference type="ARBA" id="ARBA00043224"/>
    </source>
</evidence>
<gene>
    <name evidence="9" type="ORF">RCO7_05788</name>
</gene>
<dbReference type="PANTHER" id="PTHR11080">
    <property type="entry name" value="PYRAZINAMIDASE/NICOTINAMIDASE"/>
    <property type="match status" value="1"/>
</dbReference>